<dbReference type="SUPFAM" id="SSF52172">
    <property type="entry name" value="CheY-like"/>
    <property type="match status" value="1"/>
</dbReference>
<dbReference type="InterPro" id="IPR052893">
    <property type="entry name" value="TCS_response_regulator"/>
</dbReference>
<dbReference type="InterPro" id="IPR011006">
    <property type="entry name" value="CheY-like_superfamily"/>
</dbReference>
<dbReference type="RefSeq" id="WP_092725603.1">
    <property type="nucleotide sequence ID" value="NZ_FNNO01000014.1"/>
</dbReference>
<dbReference type="Proteomes" id="UP000198711">
    <property type="component" value="Unassembled WGS sequence"/>
</dbReference>
<evidence type="ECO:0000313" key="3">
    <source>
        <dbReference type="EMBL" id="SDX35285.1"/>
    </source>
</evidence>
<sequence>MKYTVCLIDDDPIYQFTARKILESTDLVKEVHSFNNGAEALVHFEKLAGAGKKDFPDIIFLDINMPVLDGWEFLTSYEKMQLPVVSPPLYMVSSSINEADIQHSATFHTVTGYLVKPVPKTRYRELLEALGNGH</sequence>
<organism evidence="3 4">
    <name type="scientific">Hydrobacter penzbergensis</name>
    <dbReference type="NCBI Taxonomy" id="1235997"/>
    <lineage>
        <taxon>Bacteria</taxon>
        <taxon>Pseudomonadati</taxon>
        <taxon>Bacteroidota</taxon>
        <taxon>Chitinophagia</taxon>
        <taxon>Chitinophagales</taxon>
        <taxon>Chitinophagaceae</taxon>
        <taxon>Hydrobacter</taxon>
    </lineage>
</organism>
<gene>
    <name evidence="3" type="ORF">SAMN05444410_1148</name>
</gene>
<evidence type="ECO:0000313" key="4">
    <source>
        <dbReference type="Proteomes" id="UP000198711"/>
    </source>
</evidence>
<name>A0A8X8IEI5_9BACT</name>
<dbReference type="PANTHER" id="PTHR44520:SF2">
    <property type="entry name" value="RESPONSE REGULATOR RCP1"/>
    <property type="match status" value="1"/>
</dbReference>
<dbReference type="EMBL" id="FNNO01000014">
    <property type="protein sequence ID" value="SDX35285.1"/>
    <property type="molecule type" value="Genomic_DNA"/>
</dbReference>
<dbReference type="PANTHER" id="PTHR44520">
    <property type="entry name" value="RESPONSE REGULATOR RCP1-RELATED"/>
    <property type="match status" value="1"/>
</dbReference>
<accession>A0A8X8IEI5</accession>
<feature type="modified residue" description="4-aspartylphosphate" evidence="1">
    <location>
        <position position="62"/>
    </location>
</feature>
<evidence type="ECO:0000259" key="2">
    <source>
        <dbReference type="PROSITE" id="PS50110"/>
    </source>
</evidence>
<dbReference type="GO" id="GO:0000160">
    <property type="term" value="P:phosphorelay signal transduction system"/>
    <property type="evidence" value="ECO:0007669"/>
    <property type="project" value="InterPro"/>
</dbReference>
<dbReference type="Gene3D" id="3.40.50.2300">
    <property type="match status" value="1"/>
</dbReference>
<dbReference type="PROSITE" id="PS50110">
    <property type="entry name" value="RESPONSE_REGULATORY"/>
    <property type="match status" value="1"/>
</dbReference>
<dbReference type="AlphaFoldDB" id="A0A8X8IEI5"/>
<dbReference type="InterPro" id="IPR001789">
    <property type="entry name" value="Sig_transdc_resp-reg_receiver"/>
</dbReference>
<dbReference type="SMART" id="SM00448">
    <property type="entry name" value="REC"/>
    <property type="match status" value="1"/>
</dbReference>
<comment type="caution">
    <text evidence="3">The sequence shown here is derived from an EMBL/GenBank/DDBJ whole genome shotgun (WGS) entry which is preliminary data.</text>
</comment>
<keyword evidence="1" id="KW-0597">Phosphoprotein</keyword>
<keyword evidence="4" id="KW-1185">Reference proteome</keyword>
<dbReference type="Pfam" id="PF00072">
    <property type="entry name" value="Response_reg"/>
    <property type="match status" value="1"/>
</dbReference>
<feature type="domain" description="Response regulatory" evidence="2">
    <location>
        <begin position="4"/>
        <end position="131"/>
    </location>
</feature>
<evidence type="ECO:0000256" key="1">
    <source>
        <dbReference type="PROSITE-ProRule" id="PRU00169"/>
    </source>
</evidence>
<protein>
    <submittedName>
        <fullName evidence="3">Response regulator receiver domain-containing protein</fullName>
    </submittedName>
</protein>
<proteinExistence type="predicted"/>
<reference evidence="3 4" key="1">
    <citation type="submission" date="2016-10" db="EMBL/GenBank/DDBJ databases">
        <authorList>
            <person name="Varghese N."/>
            <person name="Submissions S."/>
        </authorList>
    </citation>
    <scope>NUCLEOTIDE SEQUENCE [LARGE SCALE GENOMIC DNA]</scope>
    <source>
        <strain evidence="3 4">DSM 25353</strain>
    </source>
</reference>